<dbReference type="InterPro" id="IPR029058">
    <property type="entry name" value="AB_hydrolase_fold"/>
</dbReference>
<evidence type="ECO:0000256" key="1">
    <source>
        <dbReference type="ARBA" id="ARBA00004496"/>
    </source>
</evidence>
<keyword evidence="5" id="KW-0012">Acyltransferase</keyword>
<protein>
    <submittedName>
        <fullName evidence="6">Uncharacterized protein</fullName>
    </submittedName>
</protein>
<dbReference type="Gene3D" id="3.40.50.1820">
    <property type="entry name" value="alpha/beta hydrolase"/>
    <property type="match status" value="1"/>
</dbReference>
<accession>A0A8C1D7E4</accession>
<sequence>IHVDLYIYILIYSSGWISSWLPSWCPTSLSHLIKAEDRILKHYSRPTIGRDPKDAEEKEEGLEHMIVLGNDLGGYVSTAYALKYLHRCVLKHLVLVEPWGFTARPNVKERWVPIWIKVFGAAMNPFNPLGPLRLAGPLGMKQCYYH</sequence>
<dbReference type="GO" id="GO:0052689">
    <property type="term" value="F:carboxylic ester hydrolase activity"/>
    <property type="evidence" value="ECO:0007669"/>
    <property type="project" value="TreeGrafter"/>
</dbReference>
<dbReference type="Proteomes" id="UP001108240">
    <property type="component" value="Unplaced"/>
</dbReference>
<dbReference type="OMA" id="WGFTARP"/>
<dbReference type="GO" id="GO:0042171">
    <property type="term" value="F:lysophosphatidic acid acyltransferase activity"/>
    <property type="evidence" value="ECO:0007669"/>
    <property type="project" value="TreeGrafter"/>
</dbReference>
<dbReference type="GO" id="GO:0006654">
    <property type="term" value="P:phosphatidic acid biosynthetic process"/>
    <property type="evidence" value="ECO:0007669"/>
    <property type="project" value="TreeGrafter"/>
</dbReference>
<evidence type="ECO:0000313" key="7">
    <source>
        <dbReference type="Proteomes" id="UP001108240"/>
    </source>
</evidence>
<dbReference type="Ensembl" id="ENSCCRT00000064583.2">
    <property type="protein sequence ID" value="ENSCCRP00000059544.2"/>
    <property type="gene ID" value="ENSCCRG00000062525.1"/>
</dbReference>
<dbReference type="GO" id="GO:0005811">
    <property type="term" value="C:lipid droplet"/>
    <property type="evidence" value="ECO:0007669"/>
    <property type="project" value="TreeGrafter"/>
</dbReference>
<evidence type="ECO:0000256" key="3">
    <source>
        <dbReference type="ARBA" id="ARBA00022679"/>
    </source>
</evidence>
<keyword evidence="2" id="KW-0963">Cytoplasm</keyword>
<dbReference type="GO" id="GO:0055088">
    <property type="term" value="P:lipid homeostasis"/>
    <property type="evidence" value="ECO:0007669"/>
    <property type="project" value="TreeGrafter"/>
</dbReference>
<dbReference type="GeneTree" id="ENSGT01060000253381"/>
<proteinExistence type="predicted"/>
<dbReference type="GO" id="GO:0010898">
    <property type="term" value="P:positive regulation of triglyceride catabolic process"/>
    <property type="evidence" value="ECO:0007669"/>
    <property type="project" value="TreeGrafter"/>
</dbReference>
<evidence type="ECO:0000256" key="2">
    <source>
        <dbReference type="ARBA" id="ARBA00022490"/>
    </source>
</evidence>
<dbReference type="PANTHER" id="PTHR42886:SF34">
    <property type="entry name" value="1-ACYLGLYCEROL-3-PHOSPHATE O-ACYLTRANSFERASE ABHD5"/>
    <property type="match status" value="1"/>
</dbReference>
<organism evidence="6 7">
    <name type="scientific">Cyprinus carpio carpio</name>
    <dbReference type="NCBI Taxonomy" id="630221"/>
    <lineage>
        <taxon>Eukaryota</taxon>
        <taxon>Metazoa</taxon>
        <taxon>Chordata</taxon>
        <taxon>Craniata</taxon>
        <taxon>Vertebrata</taxon>
        <taxon>Euteleostomi</taxon>
        <taxon>Actinopterygii</taxon>
        <taxon>Neopterygii</taxon>
        <taxon>Teleostei</taxon>
        <taxon>Ostariophysi</taxon>
        <taxon>Cypriniformes</taxon>
        <taxon>Cyprinidae</taxon>
        <taxon>Cyprininae</taxon>
        <taxon>Cyprinus</taxon>
    </lineage>
</organism>
<dbReference type="SUPFAM" id="SSF53474">
    <property type="entry name" value="alpha/beta-Hydrolases"/>
    <property type="match status" value="1"/>
</dbReference>
<dbReference type="AlphaFoldDB" id="A0A8C1D7E4"/>
<evidence type="ECO:0000313" key="6">
    <source>
        <dbReference type="Ensembl" id="ENSCCRP00000059544.2"/>
    </source>
</evidence>
<dbReference type="GO" id="GO:0010891">
    <property type="term" value="P:negative regulation of triglyceride storage"/>
    <property type="evidence" value="ECO:0007669"/>
    <property type="project" value="TreeGrafter"/>
</dbReference>
<evidence type="ECO:0000256" key="5">
    <source>
        <dbReference type="ARBA" id="ARBA00023315"/>
    </source>
</evidence>
<keyword evidence="4" id="KW-0443">Lipid metabolism</keyword>
<keyword evidence="7" id="KW-1185">Reference proteome</keyword>
<keyword evidence="3" id="KW-0808">Transferase</keyword>
<comment type="subcellular location">
    <subcellularLocation>
        <location evidence="1">Cytoplasm</location>
    </subcellularLocation>
</comment>
<reference evidence="6" key="1">
    <citation type="submission" date="2025-08" db="UniProtKB">
        <authorList>
            <consortium name="Ensembl"/>
        </authorList>
    </citation>
    <scope>IDENTIFICATION</scope>
</reference>
<reference evidence="6" key="2">
    <citation type="submission" date="2025-09" db="UniProtKB">
        <authorList>
            <consortium name="Ensembl"/>
        </authorList>
    </citation>
    <scope>IDENTIFICATION</scope>
</reference>
<evidence type="ECO:0000256" key="4">
    <source>
        <dbReference type="ARBA" id="ARBA00023098"/>
    </source>
</evidence>
<dbReference type="GO" id="GO:0005739">
    <property type="term" value="C:mitochondrion"/>
    <property type="evidence" value="ECO:0007669"/>
    <property type="project" value="TreeGrafter"/>
</dbReference>
<name>A0A8C1D7E4_CYPCA</name>
<dbReference type="PANTHER" id="PTHR42886">
    <property type="entry name" value="RE40534P-RELATED"/>
    <property type="match status" value="1"/>
</dbReference>